<keyword evidence="1" id="KW-1133">Transmembrane helix</keyword>
<dbReference type="Proteomes" id="UP000285864">
    <property type="component" value="Unassembled WGS sequence"/>
</dbReference>
<dbReference type="EMBL" id="QRUU01000056">
    <property type="protein sequence ID" value="RGR93258.1"/>
    <property type="molecule type" value="Genomic_DNA"/>
</dbReference>
<keyword evidence="1" id="KW-0812">Transmembrane</keyword>
<proteinExistence type="predicted"/>
<reference evidence="2 3" key="1">
    <citation type="submission" date="2018-08" db="EMBL/GenBank/DDBJ databases">
        <title>A genome reference for cultivated species of the human gut microbiota.</title>
        <authorList>
            <person name="Zou Y."/>
            <person name="Xue W."/>
            <person name="Luo G."/>
        </authorList>
    </citation>
    <scope>NUCLEOTIDE SEQUENCE [LARGE SCALE GENOMIC DNA]</scope>
    <source>
        <strain evidence="2 3">AF24-2</strain>
    </source>
</reference>
<name>A0A412GES9_9BACT</name>
<evidence type="ECO:0000313" key="2">
    <source>
        <dbReference type="EMBL" id="RGR93258.1"/>
    </source>
</evidence>
<accession>A0A412GES9</accession>
<evidence type="ECO:0000256" key="1">
    <source>
        <dbReference type="SAM" id="Phobius"/>
    </source>
</evidence>
<evidence type="ECO:0000313" key="3">
    <source>
        <dbReference type="Proteomes" id="UP000285864"/>
    </source>
</evidence>
<feature type="transmembrane region" description="Helical" evidence="1">
    <location>
        <begin position="21"/>
        <end position="40"/>
    </location>
</feature>
<organism evidence="2 3">
    <name type="scientific">Phocaeicola coprocola</name>
    <dbReference type="NCBI Taxonomy" id="310298"/>
    <lineage>
        <taxon>Bacteria</taxon>
        <taxon>Pseudomonadati</taxon>
        <taxon>Bacteroidota</taxon>
        <taxon>Bacteroidia</taxon>
        <taxon>Bacteroidales</taxon>
        <taxon>Bacteroidaceae</taxon>
        <taxon>Phocaeicola</taxon>
    </lineage>
</organism>
<keyword evidence="3" id="KW-1185">Reference proteome</keyword>
<sequence>MIQHFMIFLIETLRDIGNFRLGCVRLCFQSYFMFIVGFLYKQVWMFGFFSWRKIGEKCCGFIKNSRAGRLFCTRALLLILLMSD</sequence>
<comment type="caution">
    <text evidence="2">The sequence shown here is derived from an EMBL/GenBank/DDBJ whole genome shotgun (WGS) entry which is preliminary data.</text>
</comment>
<dbReference type="AlphaFoldDB" id="A0A412GES9"/>
<keyword evidence="1" id="KW-0472">Membrane</keyword>
<protein>
    <submittedName>
        <fullName evidence="2">Uncharacterized protein</fullName>
    </submittedName>
</protein>
<gene>
    <name evidence="2" type="ORF">DWY20_11575</name>
</gene>